<dbReference type="Pfam" id="PF19676">
    <property type="entry name" value="DUF6178"/>
    <property type="match status" value="1"/>
</dbReference>
<accession>S0G547</accession>
<dbReference type="OrthoDB" id="5479105at2"/>
<gene>
    <name evidence="2" type="ORF">Dpo_1c00590</name>
</gene>
<dbReference type="EMBL" id="APJX01000001">
    <property type="protein sequence ID" value="EMS80929.1"/>
    <property type="molecule type" value="Genomic_DNA"/>
</dbReference>
<dbReference type="RefSeq" id="WP_006963495.1">
    <property type="nucleotide sequence ID" value="NZ_APJX01000001.1"/>
</dbReference>
<evidence type="ECO:0000313" key="2">
    <source>
        <dbReference type="EMBL" id="EMS80929.1"/>
    </source>
</evidence>
<dbReference type="AlphaFoldDB" id="S0G547"/>
<feature type="region of interest" description="Disordered" evidence="1">
    <location>
        <begin position="519"/>
        <end position="541"/>
    </location>
</feature>
<dbReference type="InterPro" id="IPR045750">
    <property type="entry name" value="DUF6178"/>
</dbReference>
<evidence type="ECO:0000256" key="1">
    <source>
        <dbReference type="SAM" id="MobiDB-lite"/>
    </source>
</evidence>
<proteinExistence type="predicted"/>
<reference evidence="2 3" key="1">
    <citation type="journal article" date="2013" name="Genome Announc.">
        <title>Draft Genome Sequence of Desulfotignum phosphitoxidans DSM 13687 Strain FiPS-3.</title>
        <authorList>
            <person name="Poehlein A."/>
            <person name="Daniel R."/>
            <person name="Simeonova D.D."/>
        </authorList>
    </citation>
    <scope>NUCLEOTIDE SEQUENCE [LARGE SCALE GENOMIC DNA]</scope>
    <source>
        <strain evidence="2 3">DSM 13687</strain>
    </source>
</reference>
<sequence>MNEKSVNTPTDHHLTNRQNRELKLRSQRSQILKMDSESALDAVLDGPAPATLIQSFPDQDLYFLMHQIGPSDFIPVLSLAASEQWEYILDVEVWDGDRLDTRIMTRAFNLLFKADPERFLRWIIMEKPDYFEFYLSRHMDIFIREHDEVPPEDFDDYMTMDDKFYFRFPETTKEEDPDPDEEMPLSEETQASELIDAMVRKLAEMDLSVFHGLMLETMNVLPAETEEEQFRLKTIRLAEKGFLPFHEAIGIYQPTPLTTLRKRPKTIVFSSDPFDPDLPLPPQCFTQFLAGDDLFVKALALVPADFMLTLESELAALVNKVISADRLKIRDTKNLEKIIRKTTAFLSLGLESMLEKNISLESAADLIQTYYLEDLFRTGSRAGVQLKTAVHNWYRHSFILQQNLPLSFLGETFLGVMGGLLLDRPLYFDNYQTGELYRHFASLSDIQITREAVDRIMGIDRLLARLNPDISSFKKGVLTYKSLILTLWAKDRLGLAPDLSPIDMAAFKPFFTALFTEDPGLKPTASREPDTKPDLPGPEHSSDIRAEDLALWASETIGSELPDPVTDLLRELVNEIREEYATVHPDRIDPRFMPHFLLKRG</sequence>
<protein>
    <submittedName>
        <fullName evidence="2">Putative metal-dependent hydrolase of the beta-lactamase superfamily</fullName>
    </submittedName>
</protein>
<dbReference type="GO" id="GO:0016787">
    <property type="term" value="F:hydrolase activity"/>
    <property type="evidence" value="ECO:0007669"/>
    <property type="project" value="UniProtKB-KW"/>
</dbReference>
<evidence type="ECO:0000313" key="3">
    <source>
        <dbReference type="Proteomes" id="UP000014216"/>
    </source>
</evidence>
<organism evidence="2 3">
    <name type="scientific">Desulfotignum phosphitoxidans DSM 13687</name>
    <dbReference type="NCBI Taxonomy" id="1286635"/>
    <lineage>
        <taxon>Bacteria</taxon>
        <taxon>Pseudomonadati</taxon>
        <taxon>Thermodesulfobacteriota</taxon>
        <taxon>Desulfobacteria</taxon>
        <taxon>Desulfobacterales</taxon>
        <taxon>Desulfobacteraceae</taxon>
        <taxon>Desulfotignum</taxon>
    </lineage>
</organism>
<keyword evidence="2" id="KW-0378">Hydrolase</keyword>
<keyword evidence="3" id="KW-1185">Reference proteome</keyword>
<dbReference type="Proteomes" id="UP000014216">
    <property type="component" value="Unassembled WGS sequence"/>
</dbReference>
<comment type="caution">
    <text evidence="2">The sequence shown here is derived from an EMBL/GenBank/DDBJ whole genome shotgun (WGS) entry which is preliminary data.</text>
</comment>
<name>S0G547_9BACT</name>